<reference evidence="8 9" key="1">
    <citation type="journal article" date="2011" name="Proc. Natl. Acad. Sci. U.S.A.">
        <title>Comparative genomics of xylose-fermenting fungi for enhanced biofuel production.</title>
        <authorList>
            <person name="Wohlbach D.J."/>
            <person name="Kuo A."/>
            <person name="Sato T.K."/>
            <person name="Potts K.M."/>
            <person name="Salamov A.A."/>
            <person name="LaButti K.M."/>
            <person name="Sun H."/>
            <person name="Clum A."/>
            <person name="Pangilinan J.L."/>
            <person name="Lindquist E.A."/>
            <person name="Lucas S."/>
            <person name="Lapidus A."/>
            <person name="Jin M."/>
            <person name="Gunawan C."/>
            <person name="Balan V."/>
            <person name="Dale B.E."/>
            <person name="Jeffries T.W."/>
            <person name="Zinkel R."/>
            <person name="Barry K.W."/>
            <person name="Grigoriev I.V."/>
            <person name="Gasch A.P."/>
        </authorList>
    </citation>
    <scope>NUCLEOTIDE SEQUENCE [LARGE SCALE GENOMIC DNA]</scope>
    <source>
        <strain evidence="9">ATCC 10573 / BCRC 21748 / CBS 615 / JCM 9827 / NBRC 10315 / NRRL Y-1498 / VKM Y-70</strain>
    </source>
</reference>
<keyword evidence="3 6" id="KW-0719">Serine esterase</keyword>
<organism evidence="9">
    <name type="scientific">Candida tenuis (strain ATCC 10573 / BCRC 21748 / CBS 615 / JCM 9827 / NBRC 10315 / NRRL Y-1498 / VKM Y-70)</name>
    <name type="common">Yeast</name>
    <name type="synonym">Yamadazyma tenuis</name>
    <dbReference type="NCBI Taxonomy" id="590646"/>
    <lineage>
        <taxon>Eukaryota</taxon>
        <taxon>Fungi</taxon>
        <taxon>Dikarya</taxon>
        <taxon>Ascomycota</taxon>
        <taxon>Saccharomycotina</taxon>
        <taxon>Pichiomycetes</taxon>
        <taxon>Debaryomycetaceae</taxon>
        <taxon>Yamadazyma</taxon>
    </lineage>
</organism>
<dbReference type="Gene3D" id="3.40.50.1820">
    <property type="entry name" value="alpha/beta hydrolase"/>
    <property type="match status" value="1"/>
</dbReference>
<keyword evidence="9" id="KW-1185">Reference proteome</keyword>
<comment type="catalytic activity">
    <reaction evidence="5">
        <text>[phosphatase 2A protein]-C-terminal L-leucine methyl ester + H2O = [phosphatase 2A protein]-C-terminal L-leucine + methanol + H(+)</text>
        <dbReference type="Rhea" id="RHEA:48548"/>
        <dbReference type="Rhea" id="RHEA-COMP:12134"/>
        <dbReference type="Rhea" id="RHEA-COMP:12135"/>
        <dbReference type="ChEBI" id="CHEBI:15377"/>
        <dbReference type="ChEBI" id="CHEBI:15378"/>
        <dbReference type="ChEBI" id="CHEBI:17790"/>
        <dbReference type="ChEBI" id="CHEBI:90516"/>
        <dbReference type="ChEBI" id="CHEBI:90517"/>
        <dbReference type="EC" id="3.1.1.89"/>
    </reaction>
</comment>
<evidence type="ECO:0000256" key="1">
    <source>
        <dbReference type="ARBA" id="ARBA00008645"/>
    </source>
</evidence>
<evidence type="ECO:0000256" key="2">
    <source>
        <dbReference type="ARBA" id="ARBA00020672"/>
    </source>
</evidence>
<sequence length="333" mass="37604">MSDLHKQFLKRVKQQEQAFGLASLSEDGGGDNDTVFFPPAKQQIETKPKFDRTEINHEGIFKNYEMERNSTFPIIESYKDQKSGIVFQVYFKPPSSSKVPIFVGCHGAGSSSMTYCKLAQSFNKTYEEESCGIFLFDMRGHGGSTSIEPLDFSLTTLTEDFAFVLEKFYQKHNIESVLYLMGHSLGGSVLTNYLHHYPDNQFNIKGLIMLDIVEETAVTSLGAMPAFLERIPKRFATYKQAIDWHVKATNLLKNTESASISVPDLFVDDGEVLKWKIDLKITKPFWDSWFKGLSANFVSCGSKQHVAKLLILAGHETLDTSLIIGQMQGRYSR</sequence>
<dbReference type="EMBL" id="GL996512">
    <property type="protein sequence ID" value="EGV65835.1"/>
    <property type="molecule type" value="Genomic_DNA"/>
</dbReference>
<evidence type="ECO:0000256" key="3">
    <source>
        <dbReference type="ARBA" id="ARBA00022487"/>
    </source>
</evidence>
<dbReference type="AlphaFoldDB" id="G3AYF1"/>
<feature type="domain" description="AB hydrolase-1" evidence="7">
    <location>
        <begin position="100"/>
        <end position="258"/>
    </location>
</feature>
<dbReference type="PANTHER" id="PTHR14189">
    <property type="entry name" value="PROTEIN PHOSPHATASE METHYLESTERASE-1 RELATED"/>
    <property type="match status" value="1"/>
</dbReference>
<keyword evidence="4 6" id="KW-0378">Hydrolase</keyword>
<dbReference type="OrthoDB" id="194865at2759"/>
<comment type="function">
    <text evidence="6">Demethylates proteins that have been reversibly carboxymethylated.</text>
</comment>
<dbReference type="Proteomes" id="UP000000707">
    <property type="component" value="Unassembled WGS sequence"/>
</dbReference>
<evidence type="ECO:0000313" key="8">
    <source>
        <dbReference type="EMBL" id="EGV65835.1"/>
    </source>
</evidence>
<dbReference type="SUPFAM" id="SSF53474">
    <property type="entry name" value="alpha/beta-Hydrolases"/>
    <property type="match status" value="1"/>
</dbReference>
<dbReference type="PANTHER" id="PTHR14189:SF0">
    <property type="entry name" value="PROTEIN PHOSPHATASE METHYLESTERASE 1"/>
    <property type="match status" value="1"/>
</dbReference>
<dbReference type="eggNOG" id="KOG2564">
    <property type="taxonomic scope" value="Eukaryota"/>
</dbReference>
<evidence type="ECO:0000256" key="4">
    <source>
        <dbReference type="ARBA" id="ARBA00022801"/>
    </source>
</evidence>
<evidence type="ECO:0000259" key="7">
    <source>
        <dbReference type="Pfam" id="PF00561"/>
    </source>
</evidence>
<dbReference type="STRING" id="590646.G3AYF1"/>
<evidence type="ECO:0000313" key="9">
    <source>
        <dbReference type="Proteomes" id="UP000000707"/>
    </source>
</evidence>
<name>G3AYF1_CANTC</name>
<proteinExistence type="inferred from homology"/>
<dbReference type="PIRSF" id="PIRSF022950">
    <property type="entry name" value="PPase_methylesterase_euk"/>
    <property type="match status" value="1"/>
</dbReference>
<dbReference type="EC" id="3.1.1.-" evidence="6"/>
<gene>
    <name evidence="8" type="ORF">CANTEDRAFT_133257</name>
</gene>
<comment type="similarity">
    <text evidence="1 6">Belongs to the AB hydrolase superfamily.</text>
</comment>
<dbReference type="HOGENOM" id="CLU_024818_3_1_1"/>
<protein>
    <recommendedName>
        <fullName evidence="2 6">Protein phosphatase methylesterase 1</fullName>
        <shortName evidence="6">PME-1</shortName>
        <ecNumber evidence="6">3.1.1.-</ecNumber>
    </recommendedName>
</protein>
<dbReference type="GO" id="GO:0051723">
    <property type="term" value="F:protein methylesterase activity"/>
    <property type="evidence" value="ECO:0007669"/>
    <property type="project" value="UniProtKB-EC"/>
</dbReference>
<evidence type="ECO:0000256" key="5">
    <source>
        <dbReference type="ARBA" id="ARBA00049203"/>
    </source>
</evidence>
<dbReference type="Pfam" id="PF00561">
    <property type="entry name" value="Abhydrolase_1"/>
    <property type="match status" value="1"/>
</dbReference>
<dbReference type="InterPro" id="IPR029058">
    <property type="entry name" value="AB_hydrolase_fold"/>
</dbReference>
<accession>G3AYF1</accession>
<evidence type="ECO:0000256" key="6">
    <source>
        <dbReference type="PIRNR" id="PIRNR022950"/>
    </source>
</evidence>
<dbReference type="InterPro" id="IPR016812">
    <property type="entry name" value="PPase_methylesterase_euk"/>
</dbReference>
<dbReference type="InterPro" id="IPR000073">
    <property type="entry name" value="AB_hydrolase_1"/>
</dbReference>